<gene>
    <name evidence="2" type="ORF">OMM_01223</name>
</gene>
<proteinExistence type="predicted"/>
<dbReference type="Gene3D" id="1.20.120.1870">
    <property type="entry name" value="Fic/DOC protein, Fido domain"/>
    <property type="match status" value="1"/>
</dbReference>
<evidence type="ECO:0000313" key="2">
    <source>
        <dbReference type="EMBL" id="ETR73094.1"/>
    </source>
</evidence>
<dbReference type="InterPro" id="IPR053737">
    <property type="entry name" value="Type_II_TA_Toxin"/>
</dbReference>
<dbReference type="SUPFAM" id="SSF140931">
    <property type="entry name" value="Fic-like"/>
    <property type="match status" value="1"/>
</dbReference>
<comment type="caution">
    <text evidence="2">The sequence shown here is derived from an EMBL/GenBank/DDBJ whole genome shotgun (WGS) entry which is preliminary data.</text>
</comment>
<protein>
    <submittedName>
        <fullName evidence="2">Death-on-curing family protein</fullName>
    </submittedName>
</protein>
<dbReference type="PROSITE" id="PS51459">
    <property type="entry name" value="FIDO"/>
    <property type="match status" value="1"/>
</dbReference>
<dbReference type="AlphaFoldDB" id="A0A1V1PE81"/>
<reference evidence="3" key="1">
    <citation type="submission" date="2012-11" db="EMBL/GenBank/DDBJ databases">
        <authorList>
            <person name="Lucero-Rivera Y.E."/>
            <person name="Tovar-Ramirez D."/>
        </authorList>
    </citation>
    <scope>NUCLEOTIDE SEQUENCE [LARGE SCALE GENOMIC DNA]</scope>
    <source>
        <strain evidence="3">Araruama</strain>
    </source>
</reference>
<accession>A0A1V1PE81</accession>
<evidence type="ECO:0000259" key="1">
    <source>
        <dbReference type="PROSITE" id="PS51459"/>
    </source>
</evidence>
<dbReference type="InterPro" id="IPR011204">
    <property type="entry name" value="Virulence_RhuM-like"/>
</dbReference>
<name>A0A1V1PE81_9BACT</name>
<dbReference type="Pfam" id="PF02661">
    <property type="entry name" value="Fic"/>
    <property type="match status" value="1"/>
</dbReference>
<dbReference type="Proteomes" id="UP000189670">
    <property type="component" value="Unassembled WGS sequence"/>
</dbReference>
<dbReference type="InterPro" id="IPR003812">
    <property type="entry name" value="Fido"/>
</dbReference>
<evidence type="ECO:0000313" key="3">
    <source>
        <dbReference type="Proteomes" id="UP000189670"/>
    </source>
</evidence>
<feature type="domain" description="Fido" evidence="1">
    <location>
        <begin position="186"/>
        <end position="317"/>
    </location>
</feature>
<sequence length="326" mass="37738">MDEIIIYQTEDNQAQVEVRFKGETFWLSLKQISALFERDKSVISRHLRNIFKENELDKNSVVAKNATTASDGKTYQVEYYNLDAILSVGYRVNSKRGTQFRKWATQRLKEYFIHGYTINKKLLEEKNIKIKHLKSSIQILSRTIERDLNSLNDAKGLTCLLADFSNGLNLLDDYDNEQLDKNGKSIKDAIFIRYEEFIALINAMRQEFNSDIFAKEKDNSFKSSITQIYQSFGGQDLYSSLEEKAAMLIYLIIKNHPFIDGNKRIAAACFLYFLEKNKMLYDGNGNPRLSNDALVSLTLFIAESQPNEMETVKYLIISIINRMNDE</sequence>
<dbReference type="PANTHER" id="PTHR35810:SF1">
    <property type="entry name" value="CYTOPLASMIC PROTEIN"/>
    <property type="match status" value="1"/>
</dbReference>
<organism evidence="2 3">
    <name type="scientific">Candidatus Magnetoglobus multicellularis str. Araruama</name>
    <dbReference type="NCBI Taxonomy" id="890399"/>
    <lineage>
        <taxon>Bacteria</taxon>
        <taxon>Pseudomonadati</taxon>
        <taxon>Thermodesulfobacteriota</taxon>
        <taxon>Desulfobacteria</taxon>
        <taxon>Desulfobacterales</taxon>
        <taxon>Desulfobacteraceae</taxon>
        <taxon>Candidatus Magnetoglobus</taxon>
    </lineage>
</organism>
<dbReference type="Pfam" id="PF13310">
    <property type="entry name" value="Virulence_RhuM"/>
    <property type="match status" value="1"/>
</dbReference>
<dbReference type="InterPro" id="IPR036597">
    <property type="entry name" value="Fido-like_dom_sf"/>
</dbReference>
<dbReference type="PANTHER" id="PTHR35810">
    <property type="entry name" value="CYTOPLASMIC PROTEIN-RELATED"/>
    <property type="match status" value="1"/>
</dbReference>
<dbReference type="EMBL" id="ATBP01000089">
    <property type="protein sequence ID" value="ETR73094.1"/>
    <property type="molecule type" value="Genomic_DNA"/>
</dbReference>